<sequence>MPPGLPDTMLGLARRVGLAAAPAGDDRCAIIDIGSNSIRLVVYQGRTRIPATMFNEKVMAGLGRGLAANGKLSDASMDVAVAGLRRFAALTRAMGIANVRTVATAAVREAKNGAAFIARVAAECGLAIETIDGEAEARGAALGLVSGIPDADGVVGDLGGGSLELIRVKGGEMGHRISLPIGALRLDAVRKRDRRALGPFIAKALDQVGWADEGRGRPFYMVGGSWRALAQIHIWTSDHPLPIVHQYEMPADAPGKLFRSLSHTDLATLKAVPHLSTSRLPSLPGAAMLLAAVVKKLGSSSVIASGFGLREGLLFADLPPEVRSLDPLIEAARAEGARQGRFPEHGDMLFDWMDPLFADEPAGQRRLRLAACLLSDIAWRAHPDFRPERGVDVALHGNWVAVTAAERAALACALHHNFGGSADAPIMATLARLAPPPLLARARIWGLALRLGQRLTGGTAVALAASRLERAGDAVQLRLGPGHADLAGDAVQRRLKLLGNGLGLGSRLVTG</sequence>
<evidence type="ECO:0000259" key="2">
    <source>
        <dbReference type="Pfam" id="PF21697"/>
    </source>
</evidence>
<dbReference type="EMBL" id="NOXT01000114">
    <property type="protein sequence ID" value="OYQ27236.1"/>
    <property type="molecule type" value="Genomic_DNA"/>
</dbReference>
<protein>
    <submittedName>
        <fullName evidence="3">Exopolyphosphatase</fullName>
    </submittedName>
</protein>
<dbReference type="InterPro" id="IPR003695">
    <property type="entry name" value="Ppx_GppA_N"/>
</dbReference>
<reference evidence="3 4" key="1">
    <citation type="submission" date="2017-07" db="EMBL/GenBank/DDBJ databases">
        <title>Sandarakinorhabdus cyanobacteriorum sp. nov., a novel bacterium isolated from cyanobacterial aggregates in a eutrophic lake.</title>
        <authorList>
            <person name="Cai H."/>
        </authorList>
    </citation>
    <scope>NUCLEOTIDE SEQUENCE [LARGE SCALE GENOMIC DNA]</scope>
    <source>
        <strain evidence="3 4">TH057</strain>
    </source>
</reference>
<keyword evidence="4" id="KW-1185">Reference proteome</keyword>
<dbReference type="PANTHER" id="PTHR30005">
    <property type="entry name" value="EXOPOLYPHOSPHATASE"/>
    <property type="match status" value="1"/>
</dbReference>
<dbReference type="InterPro" id="IPR050273">
    <property type="entry name" value="GppA/Ppx_hydrolase"/>
</dbReference>
<dbReference type="Gene3D" id="3.30.420.150">
    <property type="entry name" value="Exopolyphosphatase. Domain 2"/>
    <property type="match status" value="1"/>
</dbReference>
<organism evidence="3 4">
    <name type="scientific">Sandarakinorhabdus cyanobacteriorum</name>
    <dbReference type="NCBI Taxonomy" id="1981098"/>
    <lineage>
        <taxon>Bacteria</taxon>
        <taxon>Pseudomonadati</taxon>
        <taxon>Pseudomonadota</taxon>
        <taxon>Alphaproteobacteria</taxon>
        <taxon>Sphingomonadales</taxon>
        <taxon>Sphingosinicellaceae</taxon>
        <taxon>Sandarakinorhabdus</taxon>
    </lineage>
</organism>
<comment type="caution">
    <text evidence="3">The sequence shown here is derived from an EMBL/GenBank/DDBJ whole genome shotgun (WGS) entry which is preliminary data.</text>
</comment>
<proteinExistence type="predicted"/>
<dbReference type="OrthoDB" id="3698573at2"/>
<dbReference type="GO" id="GO:0016462">
    <property type="term" value="F:pyrophosphatase activity"/>
    <property type="evidence" value="ECO:0007669"/>
    <property type="project" value="TreeGrafter"/>
</dbReference>
<evidence type="ECO:0000259" key="1">
    <source>
        <dbReference type="Pfam" id="PF02541"/>
    </source>
</evidence>
<dbReference type="PANTHER" id="PTHR30005:SF0">
    <property type="entry name" value="RETROGRADE REGULATION PROTEIN 2"/>
    <property type="match status" value="1"/>
</dbReference>
<feature type="domain" description="Ppx/GppA phosphatase N-terminal" evidence="1">
    <location>
        <begin position="42"/>
        <end position="319"/>
    </location>
</feature>
<dbReference type="CDD" id="cd24052">
    <property type="entry name" value="ASKHA_NBD_HpPPX-GppA-like"/>
    <property type="match status" value="1"/>
</dbReference>
<dbReference type="SUPFAM" id="SSF53067">
    <property type="entry name" value="Actin-like ATPase domain"/>
    <property type="match status" value="2"/>
</dbReference>
<dbReference type="Gene3D" id="3.30.420.40">
    <property type="match status" value="1"/>
</dbReference>
<feature type="domain" description="Exopolyphosphatase C-terminal" evidence="2">
    <location>
        <begin position="329"/>
        <end position="503"/>
    </location>
</feature>
<gene>
    <name evidence="3" type="ORF">CHU93_10900</name>
</gene>
<dbReference type="Gene3D" id="1.10.3210.10">
    <property type="entry name" value="Hypothetical protein af1432"/>
    <property type="match status" value="1"/>
</dbReference>
<name>A0A255YDC3_9SPHN</name>
<dbReference type="Proteomes" id="UP000216991">
    <property type="component" value="Unassembled WGS sequence"/>
</dbReference>
<dbReference type="Pfam" id="PF21697">
    <property type="entry name" value="Ppx_C"/>
    <property type="match status" value="1"/>
</dbReference>
<dbReference type="AlphaFoldDB" id="A0A255YDC3"/>
<dbReference type="Pfam" id="PF02541">
    <property type="entry name" value="Ppx-GppA"/>
    <property type="match status" value="1"/>
</dbReference>
<evidence type="ECO:0000313" key="3">
    <source>
        <dbReference type="EMBL" id="OYQ27236.1"/>
    </source>
</evidence>
<dbReference type="InterPro" id="IPR043129">
    <property type="entry name" value="ATPase_NBD"/>
</dbReference>
<dbReference type="InterPro" id="IPR048951">
    <property type="entry name" value="Ppx_C"/>
</dbReference>
<evidence type="ECO:0000313" key="4">
    <source>
        <dbReference type="Proteomes" id="UP000216991"/>
    </source>
</evidence>
<accession>A0A255YDC3</accession>